<name>A0A5A9XE17_9BACT</name>
<reference evidence="4 5" key="1">
    <citation type="submission" date="2019-04" db="EMBL/GenBank/DDBJ databases">
        <title>Geobacter ruber sp. nov., ferric-reducing bacteria isolated from paddy soil.</title>
        <authorList>
            <person name="Xu Z."/>
            <person name="Masuda Y."/>
            <person name="Itoh H."/>
            <person name="Senoo K."/>
        </authorList>
    </citation>
    <scope>NUCLEOTIDE SEQUENCE [LARGE SCALE GENOMIC DNA]</scope>
    <source>
        <strain evidence="4 5">Red88</strain>
    </source>
</reference>
<proteinExistence type="predicted"/>
<sequence length="283" mass="31132">MLRRIIYLAVAGLMALVLNGCVSQGTYQLKENEAKGLAGELGDLKQKYGQLSSDNSTLKAEFDKLKAEAAGLAQERQALTKDKHELEQVLKAKSDTLSRNISDLRQKIADLEGENGRLKGEIATLQKAKEEKVKEVSSTYEHLLENMKSEIAQGQVTISELKGKLTVNMEAAILFDSGRADVKPDGITILLKMIPTLKEVKDKSIRIEGHTDNVPIRSAQFPSNWELSAARAINVAKYLQQQGLDPASLSAAAFSEYKPVADNATREGRAKNRRIEITLVARD</sequence>
<keyword evidence="2" id="KW-0175">Coiled coil</keyword>
<comment type="caution">
    <text evidence="4">The sequence shown here is derived from an EMBL/GenBank/DDBJ whole genome shotgun (WGS) entry which is preliminary data.</text>
</comment>
<gene>
    <name evidence="4" type="ORF">ET418_11225</name>
</gene>
<dbReference type="OrthoDB" id="9783110at2"/>
<dbReference type="EMBL" id="SRSD01000006">
    <property type="protein sequence ID" value="KAA0891347.1"/>
    <property type="molecule type" value="Genomic_DNA"/>
</dbReference>
<dbReference type="PANTHER" id="PTHR30329:SF21">
    <property type="entry name" value="LIPOPROTEIN YIAD-RELATED"/>
    <property type="match status" value="1"/>
</dbReference>
<dbReference type="InterPro" id="IPR036737">
    <property type="entry name" value="OmpA-like_sf"/>
</dbReference>
<evidence type="ECO:0000313" key="5">
    <source>
        <dbReference type="Proteomes" id="UP000324298"/>
    </source>
</evidence>
<dbReference type="CDD" id="cd07185">
    <property type="entry name" value="OmpA_C-like"/>
    <property type="match status" value="1"/>
</dbReference>
<organism evidence="4 5">
    <name type="scientific">Oryzomonas rubra</name>
    <dbReference type="NCBI Taxonomy" id="2509454"/>
    <lineage>
        <taxon>Bacteria</taxon>
        <taxon>Pseudomonadati</taxon>
        <taxon>Thermodesulfobacteriota</taxon>
        <taxon>Desulfuromonadia</taxon>
        <taxon>Geobacterales</taxon>
        <taxon>Geobacteraceae</taxon>
        <taxon>Oryzomonas</taxon>
    </lineage>
</organism>
<dbReference type="SUPFAM" id="SSF103088">
    <property type="entry name" value="OmpA-like"/>
    <property type="match status" value="1"/>
</dbReference>
<feature type="coiled-coil region" evidence="2">
    <location>
        <begin position="27"/>
        <end position="164"/>
    </location>
</feature>
<dbReference type="Proteomes" id="UP000324298">
    <property type="component" value="Unassembled WGS sequence"/>
</dbReference>
<evidence type="ECO:0000313" key="4">
    <source>
        <dbReference type="EMBL" id="KAA0891347.1"/>
    </source>
</evidence>
<dbReference type="Gene3D" id="3.30.1330.60">
    <property type="entry name" value="OmpA-like domain"/>
    <property type="match status" value="1"/>
</dbReference>
<protein>
    <submittedName>
        <fullName evidence="4">Chemotaxis protein MotB</fullName>
    </submittedName>
</protein>
<evidence type="ECO:0000259" key="3">
    <source>
        <dbReference type="PROSITE" id="PS51123"/>
    </source>
</evidence>
<dbReference type="Gene3D" id="1.10.287.510">
    <property type="entry name" value="Helix hairpin bin"/>
    <property type="match status" value="1"/>
</dbReference>
<dbReference type="PROSITE" id="PS51123">
    <property type="entry name" value="OMPA_2"/>
    <property type="match status" value="1"/>
</dbReference>
<evidence type="ECO:0000256" key="2">
    <source>
        <dbReference type="SAM" id="Coils"/>
    </source>
</evidence>
<dbReference type="PANTHER" id="PTHR30329">
    <property type="entry name" value="STATOR ELEMENT OF FLAGELLAR MOTOR COMPLEX"/>
    <property type="match status" value="1"/>
</dbReference>
<keyword evidence="1" id="KW-0472">Membrane</keyword>
<feature type="domain" description="OmpA-like" evidence="3">
    <location>
        <begin position="162"/>
        <end position="283"/>
    </location>
</feature>
<dbReference type="AlphaFoldDB" id="A0A5A9XE17"/>
<evidence type="ECO:0000256" key="1">
    <source>
        <dbReference type="PROSITE-ProRule" id="PRU00473"/>
    </source>
</evidence>
<dbReference type="GO" id="GO:0016020">
    <property type="term" value="C:membrane"/>
    <property type="evidence" value="ECO:0007669"/>
    <property type="project" value="UniProtKB-UniRule"/>
</dbReference>
<accession>A0A5A9XE17</accession>
<keyword evidence="5" id="KW-1185">Reference proteome</keyword>
<dbReference type="Pfam" id="PF00691">
    <property type="entry name" value="OmpA"/>
    <property type="match status" value="1"/>
</dbReference>
<dbReference type="InterPro" id="IPR006665">
    <property type="entry name" value="OmpA-like"/>
</dbReference>
<dbReference type="RefSeq" id="WP_149307710.1">
    <property type="nucleotide sequence ID" value="NZ_SRSD01000006.1"/>
</dbReference>
<dbReference type="InterPro" id="IPR050330">
    <property type="entry name" value="Bact_OuterMem_StrucFunc"/>
</dbReference>